<name>A0A816JFB9_BRANA</name>
<feature type="compositionally biased region" description="Polar residues" evidence="1">
    <location>
        <begin position="1"/>
        <end position="15"/>
    </location>
</feature>
<evidence type="ECO:0000313" key="2">
    <source>
        <dbReference type="EMBL" id="CAF1774545.1"/>
    </source>
</evidence>
<proteinExistence type="predicted"/>
<dbReference type="EMBL" id="HG994373">
    <property type="protein sequence ID" value="CAF1774545.1"/>
    <property type="molecule type" value="Genomic_DNA"/>
</dbReference>
<sequence length="79" mass="8938">MSSITSQAPNRSSLPRNRGEKPANAHGNTACAQTPKHPHDVWETVVTNHDGLQDIIPKIQVEDYTNYEERNGCIQRREQ</sequence>
<evidence type="ECO:0000256" key="1">
    <source>
        <dbReference type="SAM" id="MobiDB-lite"/>
    </source>
</evidence>
<protein>
    <submittedName>
        <fullName evidence="2">(rape) hypothetical protein</fullName>
    </submittedName>
</protein>
<gene>
    <name evidence="2" type="ORF">DARMORV10_C09P54480.1</name>
</gene>
<reference evidence="2" key="1">
    <citation type="submission" date="2021-01" db="EMBL/GenBank/DDBJ databases">
        <authorList>
            <consortium name="Genoscope - CEA"/>
            <person name="William W."/>
        </authorList>
    </citation>
    <scope>NUCLEOTIDE SEQUENCE</scope>
</reference>
<feature type="region of interest" description="Disordered" evidence="1">
    <location>
        <begin position="1"/>
        <end position="38"/>
    </location>
</feature>
<dbReference type="Proteomes" id="UP001295469">
    <property type="component" value="Chromosome C09"/>
</dbReference>
<dbReference type="AlphaFoldDB" id="A0A816JFB9"/>
<accession>A0A816JFB9</accession>
<organism evidence="2">
    <name type="scientific">Brassica napus</name>
    <name type="common">Rape</name>
    <dbReference type="NCBI Taxonomy" id="3708"/>
    <lineage>
        <taxon>Eukaryota</taxon>
        <taxon>Viridiplantae</taxon>
        <taxon>Streptophyta</taxon>
        <taxon>Embryophyta</taxon>
        <taxon>Tracheophyta</taxon>
        <taxon>Spermatophyta</taxon>
        <taxon>Magnoliopsida</taxon>
        <taxon>eudicotyledons</taxon>
        <taxon>Gunneridae</taxon>
        <taxon>Pentapetalae</taxon>
        <taxon>rosids</taxon>
        <taxon>malvids</taxon>
        <taxon>Brassicales</taxon>
        <taxon>Brassicaceae</taxon>
        <taxon>Brassiceae</taxon>
        <taxon>Brassica</taxon>
    </lineage>
</organism>